<evidence type="ECO:0000313" key="2">
    <source>
        <dbReference type="Proteomes" id="UP001604335"/>
    </source>
</evidence>
<reference evidence="2" key="1">
    <citation type="journal article" date="2024" name="Algal Res.">
        <title>Biochemical, toxicological and genomic investigation of a high-biomass producing Limnothrix strain isolated from Italian shallow drinking water reservoir.</title>
        <authorList>
            <person name="Simonazzi M."/>
            <person name="Shishido T.K."/>
            <person name="Delbaje E."/>
            <person name="Wahlsten M."/>
            <person name="Fewer D.P."/>
            <person name="Sivonen K."/>
            <person name="Pezzolesi L."/>
            <person name="Pistocchi R."/>
        </authorList>
    </citation>
    <scope>NUCLEOTIDE SEQUENCE [LARGE SCALE GENOMIC DNA]</scope>
    <source>
        <strain evidence="2">LRLZ20PSL1</strain>
    </source>
</reference>
<keyword evidence="2" id="KW-1185">Reference proteome</keyword>
<evidence type="ECO:0000313" key="1">
    <source>
        <dbReference type="EMBL" id="MFG3818694.1"/>
    </source>
</evidence>
<dbReference type="EMBL" id="JAZAQF010000078">
    <property type="protein sequence ID" value="MFG3818694.1"/>
    <property type="molecule type" value="Genomic_DNA"/>
</dbReference>
<comment type="caution">
    <text evidence="1">The sequence shown here is derived from an EMBL/GenBank/DDBJ whole genome shotgun (WGS) entry which is preliminary data.</text>
</comment>
<protein>
    <submittedName>
        <fullName evidence="1">Uncharacterized protein</fullName>
    </submittedName>
</protein>
<gene>
    <name evidence="1" type="ORF">VPK24_13685</name>
</gene>
<proteinExistence type="predicted"/>
<dbReference type="Proteomes" id="UP001604335">
    <property type="component" value="Unassembled WGS sequence"/>
</dbReference>
<dbReference type="RefSeq" id="WP_393014170.1">
    <property type="nucleotide sequence ID" value="NZ_JAZAQF010000078.1"/>
</dbReference>
<organism evidence="1 2">
    <name type="scientific">Limnothrix redekei LRLZ20PSL1</name>
    <dbReference type="NCBI Taxonomy" id="3112953"/>
    <lineage>
        <taxon>Bacteria</taxon>
        <taxon>Bacillati</taxon>
        <taxon>Cyanobacteriota</taxon>
        <taxon>Cyanophyceae</taxon>
        <taxon>Pseudanabaenales</taxon>
        <taxon>Pseudanabaenaceae</taxon>
        <taxon>Limnothrix</taxon>
    </lineage>
</organism>
<accession>A0ABW7CER6</accession>
<sequence>MAQILQRGAALVDSPSPVLYSMADLNAEYKDILIDDSYREPSDRAGDKELTPEIQVQRLMAQLTAAYNRIADLEEQLLSRRIH</sequence>
<name>A0ABW7CER6_9CYAN</name>